<sequence>LFQNITSLTNKARRHGRVPKLQSVSSLSRLRSHYQGNGVELFCYVTTQYAIIHRYLLVGG</sequence>
<protein>
    <submittedName>
        <fullName evidence="1">Uncharacterized protein</fullName>
    </submittedName>
</protein>
<dbReference type="Proteomes" id="UP000008064">
    <property type="component" value="Unassembled WGS sequence"/>
</dbReference>
<feature type="non-terminal residue" evidence="1">
    <location>
        <position position="1"/>
    </location>
</feature>
<dbReference type="RefSeq" id="XP_007318433.1">
    <property type="nucleotide sequence ID" value="XM_007318371.1"/>
</dbReference>
<dbReference type="EMBL" id="GL945434">
    <property type="protein sequence ID" value="EGO24414.1"/>
    <property type="molecule type" value="Genomic_DNA"/>
</dbReference>
<proteinExistence type="predicted"/>
<gene>
    <name evidence="1" type="ORF">SERLADRAFT_449185</name>
</gene>
<dbReference type="GeneID" id="18816531"/>
<reference evidence="1" key="1">
    <citation type="submission" date="2011-04" db="EMBL/GenBank/DDBJ databases">
        <title>Evolution of plant cell wall degrading machinery underlies the functional diversity of forest fungi.</title>
        <authorList>
            <consortium name="US DOE Joint Genome Institute (JGI-PGF)"/>
            <person name="Eastwood D.C."/>
            <person name="Floudas D."/>
            <person name="Binder M."/>
            <person name="Majcherczyk A."/>
            <person name="Schneider P."/>
            <person name="Aerts A."/>
            <person name="Asiegbu F.O."/>
            <person name="Baker S.E."/>
            <person name="Barry K."/>
            <person name="Bendiksby M."/>
            <person name="Blumentritt M."/>
            <person name="Coutinho P.M."/>
            <person name="Cullen D."/>
            <person name="Cullen D."/>
            <person name="Gathman A."/>
            <person name="Goodell B."/>
            <person name="Henrissat B."/>
            <person name="Ihrmark K."/>
            <person name="Kauserud H."/>
            <person name="Kohler A."/>
            <person name="LaButti K."/>
            <person name="Lapidus A."/>
            <person name="Lavin J.L."/>
            <person name="Lee Y.-H."/>
            <person name="Lindquist E."/>
            <person name="Lilly W."/>
            <person name="Lucas S."/>
            <person name="Morin E."/>
            <person name="Murat C."/>
            <person name="Oguiza J.A."/>
            <person name="Park J."/>
            <person name="Pisabarro A.G."/>
            <person name="Riley R."/>
            <person name="Rosling A."/>
            <person name="Salamov A."/>
            <person name="Schmidt O."/>
            <person name="Schmutz J."/>
            <person name="Skrede I."/>
            <person name="Stenlid J."/>
            <person name="Wiebenga A."/>
            <person name="Xie X."/>
            <person name="Kues U."/>
            <person name="Hibbett D.S."/>
            <person name="Hoffmeister D."/>
            <person name="Hogberg N."/>
            <person name="Martin F."/>
            <person name="Grigoriev I.V."/>
            <person name="Watkinson S.C."/>
        </authorList>
    </citation>
    <scope>NUCLEOTIDE SEQUENCE</scope>
    <source>
        <strain evidence="1">S7.9</strain>
    </source>
</reference>
<evidence type="ECO:0000313" key="1">
    <source>
        <dbReference type="EMBL" id="EGO24414.1"/>
    </source>
</evidence>
<dbReference type="HOGENOM" id="CLU_2948352_0_0_1"/>
<accession>F8NWR2</accession>
<name>F8NWR2_SERL9</name>
<dbReference type="AlphaFoldDB" id="F8NWR2"/>
<dbReference type="KEGG" id="sla:SERLADRAFT_449185"/>
<organism>
    <name type="scientific">Serpula lacrymans var. lacrymans (strain S7.9)</name>
    <name type="common">Dry rot fungus</name>
    <dbReference type="NCBI Taxonomy" id="578457"/>
    <lineage>
        <taxon>Eukaryota</taxon>
        <taxon>Fungi</taxon>
        <taxon>Dikarya</taxon>
        <taxon>Basidiomycota</taxon>
        <taxon>Agaricomycotina</taxon>
        <taxon>Agaricomycetes</taxon>
        <taxon>Agaricomycetidae</taxon>
        <taxon>Boletales</taxon>
        <taxon>Coniophorineae</taxon>
        <taxon>Serpulaceae</taxon>
        <taxon>Serpula</taxon>
    </lineage>
</organism>